<evidence type="ECO:0000313" key="2">
    <source>
        <dbReference type="EMBL" id="AEG17796.1"/>
    </source>
</evidence>
<dbReference type="Gene3D" id="3.40.50.9200">
    <property type="entry name" value="Hypothetical protein MTH538"/>
    <property type="match status" value="1"/>
</dbReference>
<proteinExistence type="predicted"/>
<accession>F6D7V8</accession>
<protein>
    <recommendedName>
        <fullName evidence="1">Thoeris protein ThsB TIR-like domain-containing protein</fullName>
    </recommendedName>
</protein>
<dbReference type="InterPro" id="IPR036490">
    <property type="entry name" value="ThsB_TIR-like_sf"/>
</dbReference>
<evidence type="ECO:0000313" key="3">
    <source>
        <dbReference type="Proteomes" id="UP000009231"/>
    </source>
</evidence>
<feature type="domain" description="Thoeris protein ThsB TIR-like" evidence="1">
    <location>
        <begin position="19"/>
        <end position="106"/>
    </location>
</feature>
<sequence length="149" mass="16974">MDKDLLKDLNPDKRVYKLFISHGEGENKEYTRFVDKLETYHDFEWENKSVTGKSFKDETTKIIETVDVVIILSGLYSKNKDLIEDYIKTAKELGKPIVVIRPWGMENVPGNIEDVADEVVGWNAPCIVDAIRSSIPDEEYKGEGSCSID</sequence>
<evidence type="ECO:0000259" key="1">
    <source>
        <dbReference type="Pfam" id="PF08937"/>
    </source>
</evidence>
<keyword evidence="3" id="KW-1185">Reference proteome</keyword>
<organism evidence="2 3">
    <name type="scientific">Methanobacterium paludis (strain DSM 25820 / JCM 18151 / SWAN1)</name>
    <dbReference type="NCBI Taxonomy" id="868131"/>
    <lineage>
        <taxon>Archaea</taxon>
        <taxon>Methanobacteriati</taxon>
        <taxon>Methanobacteriota</taxon>
        <taxon>Methanomada group</taxon>
        <taxon>Methanobacteria</taxon>
        <taxon>Methanobacteriales</taxon>
        <taxon>Methanobacteriaceae</taxon>
        <taxon>Methanobacterium</taxon>
    </lineage>
</organism>
<name>F6D7V8_METPW</name>
<dbReference type="eggNOG" id="arCOG06471">
    <property type="taxonomic scope" value="Archaea"/>
</dbReference>
<dbReference type="STRING" id="868131.MSWAN_0764"/>
<gene>
    <name evidence="2" type="ordered locus">MSWAN_0764</name>
</gene>
<reference evidence="2 3" key="1">
    <citation type="journal article" date="2014" name="Int. J. Syst. Evol. Microbiol.">
        <title>Methanobacterium paludis sp. nov. and a novel strain of Methanobacterium lacus isolated from northern peatlands.</title>
        <authorList>
            <person name="Cadillo-Quiroz H."/>
            <person name="Brauer S.L."/>
            <person name="Goodson N."/>
            <person name="Yavitt J.B."/>
            <person name="Zinder S.H."/>
        </authorList>
    </citation>
    <scope>NUCLEOTIDE SEQUENCE [LARGE SCALE GENOMIC DNA]</scope>
    <source>
        <strain evidence="3">DSM 25820 / JCM 18151 / SWAN1</strain>
    </source>
</reference>
<dbReference type="KEGG" id="mew:MSWAN_0764"/>
<dbReference type="InterPro" id="IPR015032">
    <property type="entry name" value="ThsB__TIR-like_domain"/>
</dbReference>
<dbReference type="RefSeq" id="WP_013825298.1">
    <property type="nucleotide sequence ID" value="NC_015574.1"/>
</dbReference>
<dbReference type="EMBL" id="CP002772">
    <property type="protein sequence ID" value="AEG17796.1"/>
    <property type="molecule type" value="Genomic_DNA"/>
</dbReference>
<dbReference type="Pfam" id="PF08937">
    <property type="entry name" value="ThsB_TIR"/>
    <property type="match status" value="1"/>
</dbReference>
<dbReference type="AlphaFoldDB" id="F6D7V8"/>
<dbReference type="SUPFAM" id="SSF52206">
    <property type="entry name" value="Hypothetical protein MTH538"/>
    <property type="match status" value="1"/>
</dbReference>
<dbReference type="Proteomes" id="UP000009231">
    <property type="component" value="Chromosome"/>
</dbReference>
<dbReference type="GeneID" id="10668260"/>
<dbReference type="OrthoDB" id="335259at2157"/>
<dbReference type="HOGENOM" id="CLU_140379_1_0_2"/>